<feature type="compositionally biased region" description="Low complexity" evidence="7">
    <location>
        <begin position="13"/>
        <end position="23"/>
    </location>
</feature>
<keyword evidence="5 6" id="KW-0804">Transcription</keyword>
<comment type="function">
    <text evidence="6">Involved in transcription antitermination. Required for transcription of ribosomal RNA (rRNA) genes. Binds specifically to the boxA antiterminator sequence of the ribosomal RNA (rrn) operons.</text>
</comment>
<sequence length="172" mass="18827">MSDTSKTPDNDAGKNAGAKPGAARTEAKAPPKSARRRSRELALQGLYQWLLNRNDIGAIQAHLHDAQGFNKADREHFDALLNGAVREETRLTAAFEPFLDRTVDELSPVERAALLVGSYELVHCLDIPYKVVINEAVELTKTFGGVEGYKYVNGVLDKLAAQVRAAEVAARR</sequence>
<evidence type="ECO:0000256" key="3">
    <source>
        <dbReference type="ARBA" id="ARBA00022884"/>
    </source>
</evidence>
<evidence type="ECO:0000256" key="5">
    <source>
        <dbReference type="ARBA" id="ARBA00023163"/>
    </source>
</evidence>
<dbReference type="InterPro" id="IPR035926">
    <property type="entry name" value="NusB-like_sf"/>
</dbReference>
<dbReference type="InterPro" id="IPR006027">
    <property type="entry name" value="NusB_RsmB_TIM44"/>
</dbReference>
<dbReference type="Proteomes" id="UP000256780">
    <property type="component" value="Chromosome CBM2587_a"/>
</dbReference>
<keyword evidence="2 6" id="KW-0889">Transcription antitermination</keyword>
<dbReference type="SUPFAM" id="SSF48013">
    <property type="entry name" value="NusB-like"/>
    <property type="match status" value="1"/>
</dbReference>
<feature type="compositionally biased region" description="Basic and acidic residues" evidence="7">
    <location>
        <begin position="1"/>
        <end position="12"/>
    </location>
</feature>
<dbReference type="Gene3D" id="1.10.940.10">
    <property type="entry name" value="NusB-like"/>
    <property type="match status" value="1"/>
</dbReference>
<dbReference type="OrthoDB" id="9789556at2"/>
<dbReference type="AlphaFoldDB" id="A0A375BN69"/>
<organism evidence="9">
    <name type="scientific">Cupriavidus taiwanensis</name>
    <dbReference type="NCBI Taxonomy" id="164546"/>
    <lineage>
        <taxon>Bacteria</taxon>
        <taxon>Pseudomonadati</taxon>
        <taxon>Pseudomonadota</taxon>
        <taxon>Betaproteobacteria</taxon>
        <taxon>Burkholderiales</taxon>
        <taxon>Burkholderiaceae</taxon>
        <taxon>Cupriavidus</taxon>
    </lineage>
</organism>
<protein>
    <recommendedName>
        <fullName evidence="6">Transcription antitermination protein NusB</fullName>
    </recommendedName>
    <alternativeName>
        <fullName evidence="6">Antitermination factor NusB</fullName>
    </alternativeName>
</protein>
<keyword evidence="3 6" id="KW-0694">RNA-binding</keyword>
<evidence type="ECO:0000256" key="7">
    <source>
        <dbReference type="SAM" id="MobiDB-lite"/>
    </source>
</evidence>
<feature type="domain" description="NusB/RsmB/TIM44" evidence="8">
    <location>
        <begin position="37"/>
        <end position="160"/>
    </location>
</feature>
<accession>A0A375BN69</accession>
<comment type="similarity">
    <text evidence="1 6">Belongs to the NusB family.</text>
</comment>
<evidence type="ECO:0000256" key="1">
    <source>
        <dbReference type="ARBA" id="ARBA00005952"/>
    </source>
</evidence>
<dbReference type="RefSeq" id="WP_116357131.1">
    <property type="nucleotide sequence ID" value="NZ_LT976853.1"/>
</dbReference>
<dbReference type="GO" id="GO:0031564">
    <property type="term" value="P:transcription antitermination"/>
    <property type="evidence" value="ECO:0007669"/>
    <property type="project" value="UniProtKB-KW"/>
</dbReference>
<evidence type="ECO:0000259" key="8">
    <source>
        <dbReference type="Pfam" id="PF01029"/>
    </source>
</evidence>
<evidence type="ECO:0000313" key="9">
    <source>
        <dbReference type="EMBL" id="SOY48155.1"/>
    </source>
</evidence>
<dbReference type="GO" id="GO:0005829">
    <property type="term" value="C:cytosol"/>
    <property type="evidence" value="ECO:0007669"/>
    <property type="project" value="TreeGrafter"/>
</dbReference>
<name>A0A375BN69_9BURK</name>
<evidence type="ECO:0000256" key="6">
    <source>
        <dbReference type="HAMAP-Rule" id="MF_00073"/>
    </source>
</evidence>
<dbReference type="PANTHER" id="PTHR11078">
    <property type="entry name" value="N UTILIZATION SUBSTANCE PROTEIN B-RELATED"/>
    <property type="match status" value="1"/>
</dbReference>
<evidence type="ECO:0000256" key="2">
    <source>
        <dbReference type="ARBA" id="ARBA00022814"/>
    </source>
</evidence>
<keyword evidence="4 6" id="KW-0805">Transcription regulation</keyword>
<dbReference type="GO" id="GO:0006353">
    <property type="term" value="P:DNA-templated transcription termination"/>
    <property type="evidence" value="ECO:0007669"/>
    <property type="project" value="UniProtKB-UniRule"/>
</dbReference>
<comment type="caution">
    <text evidence="9">The sequence shown here is derived from an EMBL/GenBank/DDBJ whole genome shotgun (WGS) entry which is preliminary data.</text>
</comment>
<reference evidence="9" key="1">
    <citation type="submission" date="2018-01" db="EMBL/GenBank/DDBJ databases">
        <authorList>
            <person name="Clerissi C."/>
        </authorList>
    </citation>
    <scope>NUCLEOTIDE SEQUENCE</scope>
    <source>
        <strain evidence="9">Cupriavidus sp. LMG 19464</strain>
    </source>
</reference>
<dbReference type="GO" id="GO:0003723">
    <property type="term" value="F:RNA binding"/>
    <property type="evidence" value="ECO:0007669"/>
    <property type="project" value="UniProtKB-UniRule"/>
</dbReference>
<dbReference type="HAMAP" id="MF_00073">
    <property type="entry name" value="NusB"/>
    <property type="match status" value="1"/>
</dbReference>
<gene>
    <name evidence="6 9" type="primary">nusB</name>
    <name evidence="9" type="ORF">CBM2587_A170221</name>
</gene>
<proteinExistence type="inferred from homology"/>
<dbReference type="InterPro" id="IPR011605">
    <property type="entry name" value="NusB_fam"/>
</dbReference>
<dbReference type="PANTHER" id="PTHR11078:SF3">
    <property type="entry name" value="ANTITERMINATION NUSB DOMAIN-CONTAINING PROTEIN"/>
    <property type="match status" value="1"/>
</dbReference>
<evidence type="ECO:0000256" key="4">
    <source>
        <dbReference type="ARBA" id="ARBA00023015"/>
    </source>
</evidence>
<dbReference type="Pfam" id="PF01029">
    <property type="entry name" value="NusB"/>
    <property type="match status" value="1"/>
</dbReference>
<dbReference type="NCBIfam" id="TIGR01951">
    <property type="entry name" value="nusB"/>
    <property type="match status" value="1"/>
</dbReference>
<feature type="region of interest" description="Disordered" evidence="7">
    <location>
        <begin position="1"/>
        <end position="37"/>
    </location>
</feature>
<dbReference type="EMBL" id="OFSQ01000009">
    <property type="protein sequence ID" value="SOY48155.1"/>
    <property type="molecule type" value="Genomic_DNA"/>
</dbReference>